<proteinExistence type="predicted"/>
<dbReference type="SUPFAM" id="SSF52499">
    <property type="entry name" value="Isochorismatase-like hydrolases"/>
    <property type="match status" value="1"/>
</dbReference>
<dbReference type="Proteomes" id="UP001595823">
    <property type="component" value="Unassembled WGS sequence"/>
</dbReference>
<comment type="caution">
    <text evidence="3">The sequence shown here is derived from an EMBL/GenBank/DDBJ whole genome shotgun (WGS) entry which is preliminary data.</text>
</comment>
<feature type="domain" description="Isochorismatase-like" evidence="2">
    <location>
        <begin position="23"/>
        <end position="170"/>
    </location>
</feature>
<dbReference type="Pfam" id="PF00857">
    <property type="entry name" value="Isochorismatase"/>
    <property type="match status" value="1"/>
</dbReference>
<dbReference type="EC" id="3.-.-.-" evidence="3"/>
<reference evidence="4" key="1">
    <citation type="journal article" date="2019" name="Int. J. Syst. Evol. Microbiol.">
        <title>The Global Catalogue of Microorganisms (GCM) 10K type strain sequencing project: providing services to taxonomists for standard genome sequencing and annotation.</title>
        <authorList>
            <consortium name="The Broad Institute Genomics Platform"/>
            <consortium name="The Broad Institute Genome Sequencing Center for Infectious Disease"/>
            <person name="Wu L."/>
            <person name="Ma J."/>
        </authorList>
    </citation>
    <scope>NUCLEOTIDE SEQUENCE [LARGE SCALE GENOMIC DNA]</scope>
    <source>
        <strain evidence="4">IBRC-M 10908</strain>
    </source>
</reference>
<dbReference type="GO" id="GO:0016787">
    <property type="term" value="F:hydrolase activity"/>
    <property type="evidence" value="ECO:0007669"/>
    <property type="project" value="UniProtKB-KW"/>
</dbReference>
<protein>
    <submittedName>
        <fullName evidence="3">Cysteine hydrolase family protein</fullName>
        <ecNumber evidence="3">3.-.-.-</ecNumber>
    </submittedName>
</protein>
<dbReference type="RefSeq" id="WP_380623936.1">
    <property type="nucleotide sequence ID" value="NZ_JBHSDK010000028.1"/>
</dbReference>
<evidence type="ECO:0000313" key="4">
    <source>
        <dbReference type="Proteomes" id="UP001595823"/>
    </source>
</evidence>
<dbReference type="EMBL" id="JBHSDK010000028">
    <property type="protein sequence ID" value="MFC4337200.1"/>
    <property type="molecule type" value="Genomic_DNA"/>
</dbReference>
<dbReference type="PANTHER" id="PTHR43540:SF15">
    <property type="entry name" value="BLR5631 PROTEIN"/>
    <property type="match status" value="1"/>
</dbReference>
<evidence type="ECO:0000313" key="3">
    <source>
        <dbReference type="EMBL" id="MFC4337200.1"/>
    </source>
</evidence>
<dbReference type="CDD" id="cd01014">
    <property type="entry name" value="nicotinamidase_related"/>
    <property type="match status" value="1"/>
</dbReference>
<name>A0ABV8U265_9ACTN</name>
<keyword evidence="1 3" id="KW-0378">Hydrolase</keyword>
<accession>A0ABV8U265</accession>
<dbReference type="InterPro" id="IPR050272">
    <property type="entry name" value="Isochorismatase-like_hydrls"/>
</dbReference>
<dbReference type="InterPro" id="IPR036380">
    <property type="entry name" value="Isochorismatase-like_sf"/>
</dbReference>
<gene>
    <name evidence="3" type="ORF">ACFPET_18520</name>
</gene>
<sequence length="196" mass="20440">MPNKTLREISGLDAAVPALADSTLILVDYQNTYTRGVMELDGWEAALDAGAELLAKAREAGAPVIHVVNDGGEGTPYDIRAEIGRIHPAVAPVDGEETVVKTAPDSFHGTDLGDLVDKAGNENVVIVGFMTHMCVTFTAQGAFLRGNKATVVADACATRALATDVAEVSAEQLHGSALATIADVYGVVVPSHERMS</sequence>
<organism evidence="3 4">
    <name type="scientific">Salininema proteolyticum</name>
    <dbReference type="NCBI Taxonomy" id="1607685"/>
    <lineage>
        <taxon>Bacteria</taxon>
        <taxon>Bacillati</taxon>
        <taxon>Actinomycetota</taxon>
        <taxon>Actinomycetes</taxon>
        <taxon>Glycomycetales</taxon>
        <taxon>Glycomycetaceae</taxon>
        <taxon>Salininema</taxon>
    </lineage>
</organism>
<keyword evidence="4" id="KW-1185">Reference proteome</keyword>
<dbReference type="InterPro" id="IPR000868">
    <property type="entry name" value="Isochorismatase-like_dom"/>
</dbReference>
<evidence type="ECO:0000256" key="1">
    <source>
        <dbReference type="ARBA" id="ARBA00022801"/>
    </source>
</evidence>
<dbReference type="Gene3D" id="3.40.50.850">
    <property type="entry name" value="Isochorismatase-like"/>
    <property type="match status" value="1"/>
</dbReference>
<evidence type="ECO:0000259" key="2">
    <source>
        <dbReference type="Pfam" id="PF00857"/>
    </source>
</evidence>
<dbReference type="PANTHER" id="PTHR43540">
    <property type="entry name" value="PEROXYUREIDOACRYLATE/UREIDOACRYLATE AMIDOHYDROLASE-RELATED"/>
    <property type="match status" value="1"/>
</dbReference>